<accession>A0ABD3M5V3</accession>
<keyword evidence="5" id="KW-0677">Repeat</keyword>
<dbReference type="Pfam" id="PF00153">
    <property type="entry name" value="Mito_carr"/>
    <property type="match status" value="2"/>
</dbReference>
<keyword evidence="8" id="KW-0496">Mitochondrion</keyword>
<protein>
    <recommendedName>
        <fullName evidence="17">Mitochondrial carrier protein</fullName>
    </recommendedName>
</protein>
<feature type="chain" id="PRO_5044767996" description="Mitochondrial carrier protein" evidence="14">
    <location>
        <begin position="30"/>
        <end position="377"/>
    </location>
</feature>
<dbReference type="InterPro" id="IPR018108">
    <property type="entry name" value="MCP_transmembrane"/>
</dbReference>
<comment type="similarity">
    <text evidence="2 11">Belongs to the mitochondrial carrier (TC 2.A.29) family.</text>
</comment>
<feature type="compositionally biased region" description="Low complexity" evidence="12">
    <location>
        <begin position="302"/>
        <end position="314"/>
    </location>
</feature>
<keyword evidence="4 10" id="KW-0812">Transmembrane</keyword>
<dbReference type="AlphaFoldDB" id="A0ABD3M5V3"/>
<keyword evidence="16" id="KW-1185">Reference proteome</keyword>
<comment type="caution">
    <text evidence="15">The sequence shown here is derived from an EMBL/GenBank/DDBJ whole genome shotgun (WGS) entry which is preliminary data.</text>
</comment>
<evidence type="ECO:0000256" key="8">
    <source>
        <dbReference type="ARBA" id="ARBA00023128"/>
    </source>
</evidence>
<keyword evidence="7 13" id="KW-1133">Transmembrane helix</keyword>
<evidence type="ECO:0000256" key="5">
    <source>
        <dbReference type="ARBA" id="ARBA00022737"/>
    </source>
</evidence>
<keyword evidence="14" id="KW-0732">Signal</keyword>
<gene>
    <name evidence="15" type="ORF">ACHAWU_008727</name>
</gene>
<dbReference type="GO" id="GO:0005743">
    <property type="term" value="C:mitochondrial inner membrane"/>
    <property type="evidence" value="ECO:0007669"/>
    <property type="project" value="UniProtKB-SubCell"/>
</dbReference>
<dbReference type="InterPro" id="IPR023395">
    <property type="entry name" value="MCP_dom_sf"/>
</dbReference>
<feature type="region of interest" description="Disordered" evidence="12">
    <location>
        <begin position="281"/>
        <end position="314"/>
    </location>
</feature>
<dbReference type="EMBL" id="JALLBG020000214">
    <property type="protein sequence ID" value="KAL3759118.1"/>
    <property type="molecule type" value="Genomic_DNA"/>
</dbReference>
<feature type="signal peptide" evidence="14">
    <location>
        <begin position="1"/>
        <end position="29"/>
    </location>
</feature>
<dbReference type="PANTHER" id="PTHR45671">
    <property type="entry name" value="SOLUTE CARRIER FAMILY 25 (MITOCHONDRIAL CARRIER PHOSPHATE CARRIER), MEMBER 3, LIKE-RELATED-RELATED"/>
    <property type="match status" value="1"/>
</dbReference>
<evidence type="ECO:0000256" key="10">
    <source>
        <dbReference type="PROSITE-ProRule" id="PRU00282"/>
    </source>
</evidence>
<proteinExistence type="inferred from homology"/>
<feature type="transmembrane region" description="Helical" evidence="13">
    <location>
        <begin position="139"/>
        <end position="158"/>
    </location>
</feature>
<evidence type="ECO:0000256" key="9">
    <source>
        <dbReference type="ARBA" id="ARBA00023136"/>
    </source>
</evidence>
<organism evidence="15 16">
    <name type="scientific">Discostella pseudostelligera</name>
    <dbReference type="NCBI Taxonomy" id="259834"/>
    <lineage>
        <taxon>Eukaryota</taxon>
        <taxon>Sar</taxon>
        <taxon>Stramenopiles</taxon>
        <taxon>Ochrophyta</taxon>
        <taxon>Bacillariophyta</taxon>
        <taxon>Coscinodiscophyceae</taxon>
        <taxon>Thalassiosirophycidae</taxon>
        <taxon>Stephanodiscales</taxon>
        <taxon>Stephanodiscaceae</taxon>
        <taxon>Discostella</taxon>
    </lineage>
</organism>
<keyword evidence="3 11" id="KW-0813">Transport</keyword>
<name>A0ABD3M5V3_9STRA</name>
<evidence type="ECO:0000256" key="7">
    <source>
        <dbReference type="ARBA" id="ARBA00022989"/>
    </source>
</evidence>
<evidence type="ECO:0000256" key="11">
    <source>
        <dbReference type="RuleBase" id="RU000488"/>
    </source>
</evidence>
<keyword evidence="6" id="KW-0999">Mitochondrion inner membrane</keyword>
<keyword evidence="9 10" id="KW-0472">Membrane</keyword>
<dbReference type="Gene3D" id="1.50.40.10">
    <property type="entry name" value="Mitochondrial carrier domain"/>
    <property type="match status" value="1"/>
</dbReference>
<evidence type="ECO:0000256" key="2">
    <source>
        <dbReference type="ARBA" id="ARBA00006375"/>
    </source>
</evidence>
<evidence type="ECO:0000256" key="6">
    <source>
        <dbReference type="ARBA" id="ARBA00022792"/>
    </source>
</evidence>
<dbReference type="Proteomes" id="UP001530293">
    <property type="component" value="Unassembled WGS sequence"/>
</dbReference>
<dbReference type="InterPro" id="IPR044677">
    <property type="entry name" value="SLC25A3/Pic2/Mir1-like"/>
</dbReference>
<evidence type="ECO:0000313" key="15">
    <source>
        <dbReference type="EMBL" id="KAL3759118.1"/>
    </source>
</evidence>
<evidence type="ECO:0000256" key="3">
    <source>
        <dbReference type="ARBA" id="ARBA00022448"/>
    </source>
</evidence>
<evidence type="ECO:0000256" key="4">
    <source>
        <dbReference type="ARBA" id="ARBA00022692"/>
    </source>
</evidence>
<dbReference type="SUPFAM" id="SSF103506">
    <property type="entry name" value="Mitochondrial carrier"/>
    <property type="match status" value="1"/>
</dbReference>
<dbReference type="PROSITE" id="PS50920">
    <property type="entry name" value="SOLCAR"/>
    <property type="match status" value="2"/>
</dbReference>
<evidence type="ECO:0008006" key="17">
    <source>
        <dbReference type="Google" id="ProtNLM"/>
    </source>
</evidence>
<reference evidence="15 16" key="1">
    <citation type="submission" date="2024-10" db="EMBL/GenBank/DDBJ databases">
        <title>Updated reference genomes for cyclostephanoid diatoms.</title>
        <authorList>
            <person name="Roberts W.R."/>
            <person name="Alverson A.J."/>
        </authorList>
    </citation>
    <scope>NUCLEOTIDE SEQUENCE [LARGE SCALE GENOMIC DNA]</scope>
    <source>
        <strain evidence="15 16">AJA232-27</strain>
    </source>
</reference>
<sequence length="377" mass="39842">MPIKHPRGRNRAPLRSLLTFFSFISYVTSATPAASIASSIDFRYFVAGGSCAAISHGITCPIDVVKTRMQSNPEKYKSLLPATATIIREEGAASLVKGLGPTLVGYGIEGALKFGIYEITKPLVVVAFMKLNANGEAGMFPFLIASILAGAVASLILVPMESTRIRMVTDPEFEGVGLLGGLSKLVEEAGVAQTLSLGMGAMLAKQIPYTFGKQVSFDIVAKSLYRMLNSPTADSAATLSELLSKSLSPDFVKWTVSVLSAMVASIMACFLSHPGDVILTETHKGRGHGGTTDKQPSKKSKGTTSSSSSHAKSNQSLCEVSATIYSRNGEKGVMQGLSGFFTGLQARFVHVGLIITSQLVIYDIVKQLLGLPATGSH</sequence>
<evidence type="ECO:0000256" key="1">
    <source>
        <dbReference type="ARBA" id="ARBA00004448"/>
    </source>
</evidence>
<evidence type="ECO:0000256" key="14">
    <source>
        <dbReference type="SAM" id="SignalP"/>
    </source>
</evidence>
<feature type="repeat" description="Solcar" evidence="10">
    <location>
        <begin position="137"/>
        <end position="223"/>
    </location>
</feature>
<dbReference type="PANTHER" id="PTHR45671:SF12">
    <property type="entry name" value="MITOCHONDRIAL PHOSPHATE CARRIER PROTEIN"/>
    <property type="match status" value="1"/>
</dbReference>
<evidence type="ECO:0000256" key="13">
    <source>
        <dbReference type="SAM" id="Phobius"/>
    </source>
</evidence>
<evidence type="ECO:0000313" key="16">
    <source>
        <dbReference type="Proteomes" id="UP001530293"/>
    </source>
</evidence>
<comment type="subcellular location">
    <subcellularLocation>
        <location evidence="1">Mitochondrion inner membrane</location>
        <topology evidence="1">Multi-pass membrane protein</topology>
    </subcellularLocation>
</comment>
<evidence type="ECO:0000256" key="12">
    <source>
        <dbReference type="SAM" id="MobiDB-lite"/>
    </source>
</evidence>
<feature type="repeat" description="Solcar" evidence="10">
    <location>
        <begin position="39"/>
        <end position="123"/>
    </location>
</feature>